<dbReference type="Pfam" id="PF02558">
    <property type="entry name" value="ApbA"/>
    <property type="match status" value="1"/>
</dbReference>
<keyword evidence="7 11" id="KW-0521">NADP</keyword>
<keyword evidence="6 11" id="KW-0566">Pantothenate biosynthesis</keyword>
<comment type="pathway">
    <text evidence="2 11">Cofactor biosynthesis; (R)-pantothenate biosynthesis; (R)-pantoate from 3-methyl-2-oxobutanoate: step 2/2.</text>
</comment>
<evidence type="ECO:0000313" key="15">
    <source>
        <dbReference type="Proteomes" id="UP000188184"/>
    </source>
</evidence>
<evidence type="ECO:0000256" key="4">
    <source>
        <dbReference type="ARBA" id="ARBA00013014"/>
    </source>
</evidence>
<evidence type="ECO:0000313" key="14">
    <source>
        <dbReference type="EMBL" id="AQQ55115.1"/>
    </source>
</evidence>
<dbReference type="PANTHER" id="PTHR43765:SF2">
    <property type="entry name" value="2-DEHYDROPANTOATE 2-REDUCTASE"/>
    <property type="match status" value="1"/>
</dbReference>
<dbReference type="NCBIfam" id="TIGR00745">
    <property type="entry name" value="apbA_panE"/>
    <property type="match status" value="1"/>
</dbReference>
<evidence type="ECO:0000256" key="6">
    <source>
        <dbReference type="ARBA" id="ARBA00022655"/>
    </source>
</evidence>
<protein>
    <recommendedName>
        <fullName evidence="5 11">2-dehydropantoate 2-reductase</fullName>
        <ecNumber evidence="4 11">1.1.1.169</ecNumber>
    </recommendedName>
    <alternativeName>
        <fullName evidence="9 11">Ketopantoate reductase</fullName>
    </alternativeName>
</protein>
<evidence type="ECO:0000256" key="5">
    <source>
        <dbReference type="ARBA" id="ARBA00019465"/>
    </source>
</evidence>
<proteinExistence type="inferred from homology"/>
<dbReference type="InterPro" id="IPR050838">
    <property type="entry name" value="Ketopantoate_reductase"/>
</dbReference>
<dbReference type="Gene3D" id="3.40.50.720">
    <property type="entry name" value="NAD(P)-binding Rossmann-like Domain"/>
    <property type="match status" value="1"/>
</dbReference>
<dbReference type="InterPro" id="IPR013752">
    <property type="entry name" value="KPA_reductase"/>
</dbReference>
<dbReference type="InterPro" id="IPR008927">
    <property type="entry name" value="6-PGluconate_DH-like_C_sf"/>
</dbReference>
<dbReference type="EC" id="1.1.1.169" evidence="4 11"/>
<feature type="domain" description="Ketopantoate reductase C-terminal" evidence="13">
    <location>
        <begin position="173"/>
        <end position="283"/>
    </location>
</feature>
<reference evidence="14 15" key="1">
    <citation type="submission" date="2017-02" db="EMBL/GenBank/DDBJ databases">
        <title>The complete genomic sequence of a novel cold adapted crude oil-degrading bacterium Planococcus qaidamina Y42.</title>
        <authorList>
            <person name="Yang R."/>
        </authorList>
    </citation>
    <scope>NUCLEOTIDE SEQUENCE [LARGE SCALE GENOMIC DNA]</scope>
    <source>
        <strain evidence="14 15">Y42</strain>
    </source>
</reference>
<dbReference type="InterPro" id="IPR036291">
    <property type="entry name" value="NAD(P)-bd_dom_sf"/>
</dbReference>
<gene>
    <name evidence="14" type="ORF">B0X71_12385</name>
</gene>
<evidence type="ECO:0000256" key="7">
    <source>
        <dbReference type="ARBA" id="ARBA00022857"/>
    </source>
</evidence>
<comment type="catalytic activity">
    <reaction evidence="10 11">
        <text>(R)-pantoate + NADP(+) = 2-dehydropantoate + NADPH + H(+)</text>
        <dbReference type="Rhea" id="RHEA:16233"/>
        <dbReference type="ChEBI" id="CHEBI:11561"/>
        <dbReference type="ChEBI" id="CHEBI:15378"/>
        <dbReference type="ChEBI" id="CHEBI:15980"/>
        <dbReference type="ChEBI" id="CHEBI:57783"/>
        <dbReference type="ChEBI" id="CHEBI:58349"/>
        <dbReference type="EC" id="1.1.1.169"/>
    </reaction>
</comment>
<evidence type="ECO:0000256" key="10">
    <source>
        <dbReference type="ARBA" id="ARBA00048793"/>
    </source>
</evidence>
<dbReference type="InterPro" id="IPR013328">
    <property type="entry name" value="6PGD_dom2"/>
</dbReference>
<dbReference type="SUPFAM" id="SSF51735">
    <property type="entry name" value="NAD(P)-binding Rossmann-fold domains"/>
    <property type="match status" value="1"/>
</dbReference>
<evidence type="ECO:0000259" key="13">
    <source>
        <dbReference type="Pfam" id="PF08546"/>
    </source>
</evidence>
<dbReference type="UniPathway" id="UPA00028">
    <property type="reaction ID" value="UER00004"/>
</dbReference>
<dbReference type="EMBL" id="CP019640">
    <property type="protein sequence ID" value="AQQ55115.1"/>
    <property type="molecule type" value="Genomic_DNA"/>
</dbReference>
<comment type="function">
    <text evidence="1 11">Catalyzes the NADPH-dependent reduction of ketopantoate into pantoic acid.</text>
</comment>
<evidence type="ECO:0000256" key="3">
    <source>
        <dbReference type="ARBA" id="ARBA00007870"/>
    </source>
</evidence>
<evidence type="ECO:0000259" key="12">
    <source>
        <dbReference type="Pfam" id="PF02558"/>
    </source>
</evidence>
<organism evidence="14 15">
    <name type="scientific">Planococcus lenghuensis</name>
    <dbReference type="NCBI Taxonomy" id="2213202"/>
    <lineage>
        <taxon>Bacteria</taxon>
        <taxon>Bacillati</taxon>
        <taxon>Bacillota</taxon>
        <taxon>Bacilli</taxon>
        <taxon>Bacillales</taxon>
        <taxon>Caryophanaceae</taxon>
        <taxon>Planococcus</taxon>
    </lineage>
</organism>
<dbReference type="RefSeq" id="WP_198038588.1">
    <property type="nucleotide sequence ID" value="NZ_CP019640.1"/>
</dbReference>
<comment type="similarity">
    <text evidence="3 11">Belongs to the ketopantoate reductase family.</text>
</comment>
<dbReference type="PANTHER" id="PTHR43765">
    <property type="entry name" value="2-DEHYDROPANTOATE 2-REDUCTASE-RELATED"/>
    <property type="match status" value="1"/>
</dbReference>
<dbReference type="SUPFAM" id="SSF48179">
    <property type="entry name" value="6-phosphogluconate dehydrogenase C-terminal domain-like"/>
    <property type="match status" value="1"/>
</dbReference>
<dbReference type="GO" id="GO:0008677">
    <property type="term" value="F:2-dehydropantoate 2-reductase activity"/>
    <property type="evidence" value="ECO:0007669"/>
    <property type="project" value="UniProtKB-EC"/>
</dbReference>
<evidence type="ECO:0000256" key="11">
    <source>
        <dbReference type="RuleBase" id="RU362068"/>
    </source>
</evidence>
<dbReference type="InterPro" id="IPR013332">
    <property type="entry name" value="KPR_N"/>
</dbReference>
<dbReference type="InterPro" id="IPR003710">
    <property type="entry name" value="ApbA"/>
</dbReference>
<name>A0A1Q2L3S4_9BACL</name>
<evidence type="ECO:0000256" key="1">
    <source>
        <dbReference type="ARBA" id="ARBA00002919"/>
    </source>
</evidence>
<dbReference type="GO" id="GO:0005737">
    <property type="term" value="C:cytoplasm"/>
    <property type="evidence" value="ECO:0007669"/>
    <property type="project" value="TreeGrafter"/>
</dbReference>
<dbReference type="GO" id="GO:0015940">
    <property type="term" value="P:pantothenate biosynthetic process"/>
    <property type="evidence" value="ECO:0007669"/>
    <property type="project" value="UniProtKB-UniPathway"/>
</dbReference>
<dbReference type="Pfam" id="PF08546">
    <property type="entry name" value="ApbA_C"/>
    <property type="match status" value="1"/>
</dbReference>
<accession>A0A1Q2L3S4</accession>
<dbReference type="Proteomes" id="UP000188184">
    <property type="component" value="Chromosome"/>
</dbReference>
<feature type="domain" description="Ketopantoate reductase N-terminal" evidence="12">
    <location>
        <begin position="3"/>
        <end position="144"/>
    </location>
</feature>
<keyword evidence="15" id="KW-1185">Reference proteome</keyword>
<dbReference type="AlphaFoldDB" id="A0A1Q2L3S4"/>
<dbReference type="Gene3D" id="1.10.1040.10">
    <property type="entry name" value="N-(1-d-carboxylethyl)-l-norvaline Dehydrogenase, domain 2"/>
    <property type="match status" value="1"/>
</dbReference>
<dbReference type="KEGG" id="pmar:B0X71_12385"/>
<evidence type="ECO:0000256" key="2">
    <source>
        <dbReference type="ARBA" id="ARBA00004994"/>
    </source>
</evidence>
<evidence type="ECO:0000256" key="9">
    <source>
        <dbReference type="ARBA" id="ARBA00032024"/>
    </source>
</evidence>
<sequence>MNVIIAGAGAVGMLLSCLLQESGCRVTLLTRSKEQADLLNAEGIVKNGEDFRVKAIPDWEAVPLGAMLVLTVKYGDLAGLRHKLAALPAELPLVFLQNGMLHLQFAESLPQQQIAVGSVEHGAQKVSSNEVCHTGRGKVTLAVLRGEKEVFQPLLHLPYFPAAWHEDAGALLFRKVLLNCLINPLTAVLELKNGELLTNPHAFTLLQSIYKELSEAYPEMEHLLPFAQVVALCRSTAANTSSMLADRLSGRRLELDTIVGYTLKRAGQELPVLNTLYYLLKATEVD</sequence>
<evidence type="ECO:0000256" key="8">
    <source>
        <dbReference type="ARBA" id="ARBA00023002"/>
    </source>
</evidence>
<keyword evidence="8 11" id="KW-0560">Oxidoreductase</keyword>
<dbReference type="GO" id="GO:0050661">
    <property type="term" value="F:NADP binding"/>
    <property type="evidence" value="ECO:0007669"/>
    <property type="project" value="TreeGrafter"/>
</dbReference>